<evidence type="ECO:0000256" key="1">
    <source>
        <dbReference type="SAM" id="Phobius"/>
    </source>
</evidence>
<sequence>MQQYTDLPWLDTRLEKLKLYLEEVKSNLAHLEPQYKILRPRSQDVERLFEYAKPRIDDFKSSFQSLEPRSRILRSIFQKLLVFGLTVLLIVSWTIFLRRGASSSANTPETDNSPTNATLGFQQVYALALPERLDRVQPLLDAANATNINVTVLDAVRDKQIPQENWPKGWSDNKAKKDGELGCLMSHVRTWKKMIAENIESALIIESDADWDLRIKEVMQGVASASKRLVDWPFEAPQRPGIFPYGDKWDIIWIGHCGSFNRDNHRIYSFNDKSVPPEEHEYTFSSKPNDDQHRPGTRSVYPIAYNVCSTAYAISRAGAIKLEKEFQEGSDNIDLRLSEICRVNQALTCLGVWPQVITAAITQTNIDHPPGEIVTGGDTVTEWSPGPALQYSARLNAEKVFRGFPMEKWEPHWESTWAMKNETWSQVDFEEAKILEAKAEAEAEEQREKNRFWTWYNGKYAGTRSFG</sequence>
<dbReference type="EMBL" id="CAJPDT010000082">
    <property type="protein sequence ID" value="CAF9935211.1"/>
    <property type="molecule type" value="Genomic_DNA"/>
</dbReference>
<evidence type="ECO:0000259" key="2">
    <source>
        <dbReference type="Pfam" id="PF01755"/>
    </source>
</evidence>
<evidence type="ECO:0000313" key="4">
    <source>
        <dbReference type="Proteomes" id="UP000664534"/>
    </source>
</evidence>
<keyword evidence="4" id="KW-1185">Reference proteome</keyword>
<dbReference type="Pfam" id="PF01755">
    <property type="entry name" value="Glyco_transf_25"/>
    <property type="match status" value="1"/>
</dbReference>
<protein>
    <recommendedName>
        <fullName evidence="2">Glycosyl transferase family 25 domain-containing protein</fullName>
    </recommendedName>
</protein>
<dbReference type="OrthoDB" id="47375at2759"/>
<keyword evidence="1" id="KW-1133">Transmembrane helix</keyword>
<feature type="transmembrane region" description="Helical" evidence="1">
    <location>
        <begin position="76"/>
        <end position="96"/>
    </location>
</feature>
<reference evidence="3" key="1">
    <citation type="submission" date="2021-03" db="EMBL/GenBank/DDBJ databases">
        <authorList>
            <person name="Tagirdzhanova G."/>
        </authorList>
    </citation>
    <scope>NUCLEOTIDE SEQUENCE</scope>
</reference>
<evidence type="ECO:0000313" key="3">
    <source>
        <dbReference type="EMBL" id="CAF9935211.1"/>
    </source>
</evidence>
<organism evidence="3 4">
    <name type="scientific">Imshaugia aleurites</name>
    <dbReference type="NCBI Taxonomy" id="172621"/>
    <lineage>
        <taxon>Eukaryota</taxon>
        <taxon>Fungi</taxon>
        <taxon>Dikarya</taxon>
        <taxon>Ascomycota</taxon>
        <taxon>Pezizomycotina</taxon>
        <taxon>Lecanoromycetes</taxon>
        <taxon>OSLEUM clade</taxon>
        <taxon>Lecanoromycetidae</taxon>
        <taxon>Lecanorales</taxon>
        <taxon>Lecanorineae</taxon>
        <taxon>Parmeliaceae</taxon>
        <taxon>Imshaugia</taxon>
    </lineage>
</organism>
<gene>
    <name evidence="3" type="ORF">IMSHALPRED_010143</name>
</gene>
<dbReference type="Proteomes" id="UP000664534">
    <property type="component" value="Unassembled WGS sequence"/>
</dbReference>
<keyword evidence="1" id="KW-0472">Membrane</keyword>
<dbReference type="AlphaFoldDB" id="A0A8H3G933"/>
<dbReference type="CDD" id="cd06532">
    <property type="entry name" value="Glyco_transf_25"/>
    <property type="match status" value="1"/>
</dbReference>
<accession>A0A8H3G933</accession>
<proteinExistence type="predicted"/>
<name>A0A8H3G933_9LECA</name>
<dbReference type="InterPro" id="IPR002654">
    <property type="entry name" value="Glyco_trans_25"/>
</dbReference>
<keyword evidence="1" id="KW-0812">Transmembrane</keyword>
<comment type="caution">
    <text evidence="3">The sequence shown here is derived from an EMBL/GenBank/DDBJ whole genome shotgun (WGS) entry which is preliminary data.</text>
</comment>
<feature type="domain" description="Glycosyl transferase family 25" evidence="2">
    <location>
        <begin position="122"/>
        <end position="257"/>
    </location>
</feature>